<reference evidence="4 5" key="1">
    <citation type="journal article" date="2023" name="bioRxiv">
        <title>An intranuclear bacterial parasite of deep-sea mussels expresses apoptosis inhibitors acquired from its host.</title>
        <authorList>
            <person name="Gonzalez Porras M.A."/>
            <person name="Assie A."/>
            <person name="Tietjen M."/>
            <person name="Violette M."/>
            <person name="Kleiner M."/>
            <person name="Gruber-Vodicka H."/>
            <person name="Dubilier N."/>
            <person name="Leisch N."/>
        </authorList>
    </citation>
    <scope>NUCLEOTIDE SEQUENCE [LARGE SCALE GENOMIC DNA]</scope>
    <source>
        <strain evidence="4">IAP13</strain>
    </source>
</reference>
<gene>
    <name evidence="4" type="ORF">QS748_12230</name>
</gene>
<dbReference type="InterPro" id="IPR011044">
    <property type="entry name" value="Quino_amine_DH_bsu"/>
</dbReference>
<dbReference type="InterPro" id="IPR050505">
    <property type="entry name" value="WDR55/POC1"/>
</dbReference>
<dbReference type="InterPro" id="IPR001680">
    <property type="entry name" value="WD40_rpt"/>
</dbReference>
<dbReference type="PROSITE" id="PS50082">
    <property type="entry name" value="WD_REPEATS_2"/>
    <property type="match status" value="2"/>
</dbReference>
<evidence type="ECO:0000256" key="1">
    <source>
        <dbReference type="ARBA" id="ARBA00022574"/>
    </source>
</evidence>
<evidence type="ECO:0000256" key="2">
    <source>
        <dbReference type="ARBA" id="ARBA00022737"/>
    </source>
</evidence>
<dbReference type="InterPro" id="IPR015943">
    <property type="entry name" value="WD40/YVTN_repeat-like_dom_sf"/>
</dbReference>
<dbReference type="PANTHER" id="PTHR44019:SF8">
    <property type="entry name" value="POC1 CENTRIOLAR PROTEIN HOMOLOG"/>
    <property type="match status" value="1"/>
</dbReference>
<proteinExistence type="predicted"/>
<dbReference type="Gene3D" id="2.130.10.10">
    <property type="entry name" value="YVTN repeat-like/Quinoprotein amine dehydrogenase"/>
    <property type="match status" value="2"/>
</dbReference>
<dbReference type="EMBL" id="JASXSV010000023">
    <property type="protein sequence ID" value="MDP0589898.1"/>
    <property type="molecule type" value="Genomic_DNA"/>
</dbReference>
<evidence type="ECO:0000313" key="5">
    <source>
        <dbReference type="Proteomes" id="UP001178148"/>
    </source>
</evidence>
<protein>
    <submittedName>
        <fullName evidence="4">WD40 repeat domain-containing protein</fullName>
    </submittedName>
</protein>
<organism evidence="4 5">
    <name type="scientific">Candidatus Endonucleibacter bathymodioli</name>
    <dbReference type="NCBI Taxonomy" id="539814"/>
    <lineage>
        <taxon>Bacteria</taxon>
        <taxon>Pseudomonadati</taxon>
        <taxon>Pseudomonadota</taxon>
        <taxon>Gammaproteobacteria</taxon>
        <taxon>Oceanospirillales</taxon>
        <taxon>Endozoicomonadaceae</taxon>
        <taxon>Candidatus Endonucleibacter</taxon>
    </lineage>
</organism>
<feature type="repeat" description="WD" evidence="3">
    <location>
        <begin position="557"/>
        <end position="588"/>
    </location>
</feature>
<dbReference type="SUPFAM" id="SSF50978">
    <property type="entry name" value="WD40 repeat-like"/>
    <property type="match status" value="1"/>
</dbReference>
<evidence type="ECO:0000313" key="4">
    <source>
        <dbReference type="EMBL" id="MDP0589898.1"/>
    </source>
</evidence>
<keyword evidence="1 3" id="KW-0853">WD repeat</keyword>
<dbReference type="Proteomes" id="UP001178148">
    <property type="component" value="Unassembled WGS sequence"/>
</dbReference>
<dbReference type="Pfam" id="PF00400">
    <property type="entry name" value="WD40"/>
    <property type="match status" value="2"/>
</dbReference>
<name>A0AA90NN75_9GAMM</name>
<dbReference type="PROSITE" id="PS50294">
    <property type="entry name" value="WD_REPEATS_REGION"/>
    <property type="match status" value="1"/>
</dbReference>
<feature type="repeat" description="WD" evidence="3">
    <location>
        <begin position="183"/>
        <end position="204"/>
    </location>
</feature>
<keyword evidence="2" id="KW-0677">Repeat</keyword>
<dbReference type="InterPro" id="IPR036322">
    <property type="entry name" value="WD40_repeat_dom_sf"/>
</dbReference>
<accession>A0AA90NN75</accession>
<evidence type="ECO:0000256" key="3">
    <source>
        <dbReference type="PROSITE-ProRule" id="PRU00221"/>
    </source>
</evidence>
<dbReference type="SMART" id="SM00320">
    <property type="entry name" value="WD40"/>
    <property type="match status" value="4"/>
</dbReference>
<keyword evidence="5" id="KW-1185">Reference proteome</keyword>
<sequence>MKMIRLFIVTITIVLSGASMPSLGGLPKKTQDLKADGVDKECSQLFENLSLDKVIAGSAVPDKTDVEYCQRPKPDSISENGDEFHDDQVDTEVLGKELFVITAGSKEVDALKNSTMATNYGAKCNVLRGGYMGKKLLRNSISYPYTVDNSLRVDHETAKYREGHTSRLVEPVGYHCNEDNYFLSFSKDSRYLLSSGKDKAIMIWANKDGKWSEEITISNDDAVLSACFSHDSRHMVVNFNVCGAIIYSLGTDNKWGNISTSYSCMRAALSPNSRHIVIYNNRFIQTMTVREDRVLENARVSNHDNACMFYDKYDDNIIVTSAYFTINNSYLIITCHNKPNIVLRLESKHWKQLYSIPADGKDTLLVATIGNDDLYMVATDRTGSATIFRLGTDGKWMGKAMFPAKVIYAVGASVDGIHIVTKDYHSYVKSLAKIWSLGANGVFEGKDILRDKKDVVNAEDIGDSSNLDRKIDQAKFSNDGRHMAILSDDRIILCSQNEGGGWLDEVIIEEERSIQSFTFSTDSTHMIITSLIDCNGKTTFTIWKLGENGELEEKNIFSSNDGGINSIAFSEDGSNMVMACANGNVKIWGEEGQGEQWRGKKDCVTGSHMVIFSPDSRYVASIGDGHVTTVFALDEVNLPSLPTPD</sequence>
<dbReference type="SUPFAM" id="SSF50969">
    <property type="entry name" value="YVTN repeat-like/Quinoprotein amine dehydrogenase"/>
    <property type="match status" value="1"/>
</dbReference>
<comment type="caution">
    <text evidence="4">The sequence shown here is derived from an EMBL/GenBank/DDBJ whole genome shotgun (WGS) entry which is preliminary data.</text>
</comment>
<dbReference type="AlphaFoldDB" id="A0AA90NN75"/>
<dbReference type="PANTHER" id="PTHR44019">
    <property type="entry name" value="WD REPEAT-CONTAINING PROTEIN 55"/>
    <property type="match status" value="1"/>
</dbReference>